<feature type="transmembrane region" description="Helical" evidence="6">
    <location>
        <begin position="12"/>
        <end position="34"/>
    </location>
</feature>
<keyword evidence="5 6" id="KW-0472">Membrane</keyword>
<feature type="transmembrane region" description="Helical" evidence="6">
    <location>
        <begin position="262"/>
        <end position="281"/>
    </location>
</feature>
<evidence type="ECO:0000256" key="5">
    <source>
        <dbReference type="ARBA" id="ARBA00023136"/>
    </source>
</evidence>
<organism evidence="8 9">
    <name type="scientific">Shewanella vesiculosa</name>
    <dbReference type="NCBI Taxonomy" id="518738"/>
    <lineage>
        <taxon>Bacteria</taxon>
        <taxon>Pseudomonadati</taxon>
        <taxon>Pseudomonadota</taxon>
        <taxon>Gammaproteobacteria</taxon>
        <taxon>Alteromonadales</taxon>
        <taxon>Shewanellaceae</taxon>
        <taxon>Shewanella</taxon>
    </lineage>
</organism>
<dbReference type="PROSITE" id="PS50156">
    <property type="entry name" value="SSD"/>
    <property type="match status" value="1"/>
</dbReference>
<evidence type="ECO:0000256" key="1">
    <source>
        <dbReference type="ARBA" id="ARBA00004651"/>
    </source>
</evidence>
<evidence type="ECO:0000313" key="8">
    <source>
        <dbReference type="EMBL" id="MEO3683288.1"/>
    </source>
</evidence>
<feature type="transmembrane region" description="Helical" evidence="6">
    <location>
        <begin position="353"/>
        <end position="376"/>
    </location>
</feature>
<dbReference type="InterPro" id="IPR050545">
    <property type="entry name" value="Mycobact_MmpL"/>
</dbReference>
<feature type="transmembrane region" description="Helical" evidence="6">
    <location>
        <begin position="662"/>
        <end position="680"/>
    </location>
</feature>
<comment type="subcellular location">
    <subcellularLocation>
        <location evidence="1">Cell membrane</location>
        <topology evidence="1">Multi-pass membrane protein</topology>
    </subcellularLocation>
</comment>
<gene>
    <name evidence="8" type="ORF">ABHN84_13435</name>
</gene>
<protein>
    <submittedName>
        <fullName evidence="8">MMPL family transporter</fullName>
    </submittedName>
</protein>
<reference evidence="8 9" key="1">
    <citation type="submission" date="2024-05" db="EMBL/GenBank/DDBJ databases">
        <title>Genome sequencing of Marine Estuary Bacteria, Shewanella vesiculosa and S. baltica, and Pseudomonas syringae.</title>
        <authorList>
            <person name="Gurung A."/>
            <person name="Maclea K.S."/>
        </authorList>
    </citation>
    <scope>NUCLEOTIDE SEQUENCE [LARGE SCALE GENOMIC DNA]</scope>
    <source>
        <strain evidence="8 9">1A</strain>
    </source>
</reference>
<proteinExistence type="predicted"/>
<dbReference type="Gene3D" id="1.20.1640.10">
    <property type="entry name" value="Multidrug efflux transporter AcrB transmembrane domain"/>
    <property type="match status" value="2"/>
</dbReference>
<feature type="transmembrane region" description="Helical" evidence="6">
    <location>
        <begin position="770"/>
        <end position="794"/>
    </location>
</feature>
<feature type="transmembrane region" description="Helical" evidence="6">
    <location>
        <begin position="744"/>
        <end position="764"/>
    </location>
</feature>
<evidence type="ECO:0000256" key="4">
    <source>
        <dbReference type="ARBA" id="ARBA00022989"/>
    </source>
</evidence>
<keyword evidence="9" id="KW-1185">Reference proteome</keyword>
<comment type="caution">
    <text evidence="8">The sequence shown here is derived from an EMBL/GenBank/DDBJ whole genome shotgun (WGS) entry which is preliminary data.</text>
</comment>
<feature type="transmembrane region" description="Helical" evidence="6">
    <location>
        <begin position="714"/>
        <end position="732"/>
    </location>
</feature>
<dbReference type="Proteomes" id="UP001477278">
    <property type="component" value="Unassembled WGS sequence"/>
</dbReference>
<dbReference type="Pfam" id="PF03176">
    <property type="entry name" value="MMPL"/>
    <property type="match status" value="1"/>
</dbReference>
<dbReference type="SUPFAM" id="SSF82866">
    <property type="entry name" value="Multidrug efflux transporter AcrB transmembrane domain"/>
    <property type="match status" value="2"/>
</dbReference>
<evidence type="ECO:0000256" key="6">
    <source>
        <dbReference type="SAM" id="Phobius"/>
    </source>
</evidence>
<accession>A0ABV0FR48</accession>
<feature type="transmembrane region" description="Helical" evidence="6">
    <location>
        <begin position="288"/>
        <end position="308"/>
    </location>
</feature>
<feature type="transmembrane region" description="Helical" evidence="6">
    <location>
        <begin position="687"/>
        <end position="708"/>
    </location>
</feature>
<dbReference type="EMBL" id="JBDPZN010000005">
    <property type="protein sequence ID" value="MEO3683288.1"/>
    <property type="molecule type" value="Genomic_DNA"/>
</dbReference>
<dbReference type="RefSeq" id="WP_347690427.1">
    <property type="nucleotide sequence ID" value="NZ_JBDPZN010000005.1"/>
</dbReference>
<feature type="transmembrane region" description="Helical" evidence="6">
    <location>
        <begin position="382"/>
        <end position="404"/>
    </location>
</feature>
<name>A0ABV0FR48_9GAMM</name>
<dbReference type="PANTHER" id="PTHR33406">
    <property type="entry name" value="MEMBRANE PROTEIN MJ1562-RELATED"/>
    <property type="match status" value="1"/>
</dbReference>
<evidence type="ECO:0000256" key="3">
    <source>
        <dbReference type="ARBA" id="ARBA00022692"/>
    </source>
</evidence>
<feature type="transmembrane region" description="Helical" evidence="6">
    <location>
        <begin position="434"/>
        <end position="455"/>
    </location>
</feature>
<evidence type="ECO:0000256" key="2">
    <source>
        <dbReference type="ARBA" id="ARBA00022475"/>
    </source>
</evidence>
<feature type="transmembrane region" description="Helical" evidence="6">
    <location>
        <begin position="314"/>
        <end position="332"/>
    </location>
</feature>
<sequence>MLRLSLNAVLSPIGRFALWGVLLLAMIVTGFVQWQQGAHIQTDILAMLPHLQQDKLTEKALNKVEQQLANQVYIAVIAPNETQAIGAAKQLMTSLNQSNQSPFTAVRSGADDNLQHLAKVYFEHRFGLLTPEQAQAIETDNWRQLLTAAQSQLYSTFGFANSQLLSNDPLLMFPANLLALSPNNALRSQQGILLTDTADGVAAIVMAKGRDSAFSPNAQQQQIQALESALSHINQQYPQVSFLKAGALFHAIAATESAKQEISRIGLISMLGIILLVWLAFRSVMPLFAALLTLTSGVVFALVATLSLFGELHLLTLVFGTSLIGVAIDYSFHFYCEKQAHPNDNASDTLRRIFPALTLALATSASAFIAIGFTPFPGMQQVAVFCAAGLIGAYLTLLLVFPLLGNHALKPTPGLTLAQGYLTLLKRIFTAPQWWQKITIAALLLCLTAILFFGLSKADANDDIRQLQQSPAAITTEENQLRQLLSGGTDNQFILVSSNNEQGLLQTLEQLTPVLNQAISDGELDQAISLSRFMPSIASQRHNYELQQQLYQQHLHEIISNMGLDDNINASLLKQLDHAKSKYLTPKEMLALANDDLRALWLGAVSTTDQTQQYGAIVLLGGIHSLTSIEQRLTRHDWSLGQVQLIDKVGDISALMGQYRQLTLQLLVWVFALACLLFSIKYGIKLALAIVSVPALSVLLTLACLGLVGSSISLFHALALILVLGIGIDYSLFFAEAKHTSRGVMMAIFMSACSTLLAFGLLALSQTHAIHFFGLTLLFGISFSFLLAPFISFITRKTV</sequence>
<evidence type="ECO:0000259" key="7">
    <source>
        <dbReference type="PROSITE" id="PS50156"/>
    </source>
</evidence>
<keyword evidence="4 6" id="KW-1133">Transmembrane helix</keyword>
<dbReference type="InterPro" id="IPR000731">
    <property type="entry name" value="SSD"/>
</dbReference>
<evidence type="ECO:0000313" key="9">
    <source>
        <dbReference type="Proteomes" id="UP001477278"/>
    </source>
</evidence>
<dbReference type="PANTHER" id="PTHR33406:SF13">
    <property type="entry name" value="MEMBRANE PROTEIN YDFJ"/>
    <property type="match status" value="1"/>
</dbReference>
<dbReference type="InterPro" id="IPR004869">
    <property type="entry name" value="MMPL_dom"/>
</dbReference>
<feature type="domain" description="SSD" evidence="7">
    <location>
        <begin position="265"/>
        <end position="407"/>
    </location>
</feature>
<keyword evidence="3 6" id="KW-0812">Transmembrane</keyword>
<keyword evidence="2" id="KW-1003">Cell membrane</keyword>